<evidence type="ECO:0000313" key="4">
    <source>
        <dbReference type="Proteomes" id="UP000318053"/>
    </source>
</evidence>
<feature type="compositionally biased region" description="Polar residues" evidence="1">
    <location>
        <begin position="117"/>
        <end position="134"/>
    </location>
</feature>
<reference evidence="3 4" key="1">
    <citation type="submission" date="2019-02" db="EMBL/GenBank/DDBJ databases">
        <title>Deep-cultivation of Planctomycetes and their phenomic and genomic characterization uncovers novel biology.</title>
        <authorList>
            <person name="Wiegand S."/>
            <person name="Jogler M."/>
            <person name="Boedeker C."/>
            <person name="Pinto D."/>
            <person name="Vollmers J."/>
            <person name="Rivas-Marin E."/>
            <person name="Kohn T."/>
            <person name="Peeters S.H."/>
            <person name="Heuer A."/>
            <person name="Rast P."/>
            <person name="Oberbeckmann S."/>
            <person name="Bunk B."/>
            <person name="Jeske O."/>
            <person name="Meyerdierks A."/>
            <person name="Storesund J.E."/>
            <person name="Kallscheuer N."/>
            <person name="Luecker S."/>
            <person name="Lage O.M."/>
            <person name="Pohl T."/>
            <person name="Merkel B.J."/>
            <person name="Hornburger P."/>
            <person name="Mueller R.-W."/>
            <person name="Bruemmer F."/>
            <person name="Labrenz M."/>
            <person name="Spormann A.M."/>
            <person name="Op Den Camp H."/>
            <person name="Overmann J."/>
            <person name="Amann R."/>
            <person name="Jetten M.S.M."/>
            <person name="Mascher T."/>
            <person name="Medema M.H."/>
            <person name="Devos D.P."/>
            <person name="Kaster A.-K."/>
            <person name="Ovreas L."/>
            <person name="Rohde M."/>
            <person name="Galperin M.Y."/>
            <person name="Jogler C."/>
        </authorList>
    </citation>
    <scope>NUCLEOTIDE SEQUENCE [LARGE SCALE GENOMIC DNA]</scope>
    <source>
        <strain evidence="3 4">CA85</strain>
    </source>
</reference>
<sequence length="662" mass="70713">MTLPEPTDRSSSDESAGDVEIADAVLDALLEEVLVGQTPPDQSDVILRRLQQPIITSRVSQSGVGSRVSRNRRSTRSQTIPGWKIAAATAATLLVCVGVAVGIQNRNGVEVAENSGVAGNSSEPGAGNGVQSPQDAEARSGKSGGANEQNRSPASPIALADATPDSEPRHRDPLEMLGEQSQPRIEPVPAAKPAVRPLTLVSTSLSKHLNQHWERVGVQPTKLLPPEETAQRLAGRLHVKVGPEAIGDSEAMRSRLATSGNTKSLAGPVLAAISSRPESSLTRPIDKQMMTQVTKSLRQGRGFDRLVASWFREPPKDKGQDNDAPTVSAIGQLLRPLSQHESVVSSASLVLGTDARCIRCHDLPSTGGETADSQQDYWQFAANLSPSLGWQTNAPSGWFYDQLDGRRRLAEADDSMQWSEQLVGSRTLADGLVGAMWKLVYGRPLTSTPYDLSGTAEGSDLRNLRAELTDDLIASDFDLLRTISLITTNSIVGRSTPEAMTPSGLLTASSDEWVHAVTAVESFAAAPPASMPSSRSDRLSLVLNELPSTGSVDPTNALLAQPLGRDDLSIDALRGPKKFLPAELPEPSPAMVAGLPVRATIVMPAWMGKLPDFDSRLEHIANLAGLSDVPEDVKTLASQMREAGVDESLILQRVWWIVRPQG</sequence>
<keyword evidence="2" id="KW-1133">Transmembrane helix</keyword>
<dbReference type="Proteomes" id="UP000318053">
    <property type="component" value="Unassembled WGS sequence"/>
</dbReference>
<evidence type="ECO:0000256" key="2">
    <source>
        <dbReference type="SAM" id="Phobius"/>
    </source>
</evidence>
<feature type="region of interest" description="Disordered" evidence="1">
    <location>
        <begin position="114"/>
        <end position="173"/>
    </location>
</feature>
<protein>
    <recommendedName>
        <fullName evidence="5">DUF1549 domain-containing protein</fullName>
    </recommendedName>
</protein>
<organism evidence="3 4">
    <name type="scientific">Allorhodopirellula solitaria</name>
    <dbReference type="NCBI Taxonomy" id="2527987"/>
    <lineage>
        <taxon>Bacteria</taxon>
        <taxon>Pseudomonadati</taxon>
        <taxon>Planctomycetota</taxon>
        <taxon>Planctomycetia</taxon>
        <taxon>Pirellulales</taxon>
        <taxon>Pirellulaceae</taxon>
        <taxon>Allorhodopirellula</taxon>
    </lineage>
</organism>
<gene>
    <name evidence="3" type="ORF">CA85_12800</name>
</gene>
<evidence type="ECO:0000256" key="1">
    <source>
        <dbReference type="SAM" id="MobiDB-lite"/>
    </source>
</evidence>
<name>A0A5C5YHN6_9BACT</name>
<keyword evidence="2" id="KW-0472">Membrane</keyword>
<proteinExistence type="predicted"/>
<accession>A0A5C5YHN6</accession>
<dbReference type="EMBL" id="SJPK01000002">
    <property type="protein sequence ID" value="TWT74391.1"/>
    <property type="molecule type" value="Genomic_DNA"/>
</dbReference>
<feature type="compositionally biased region" description="Low complexity" evidence="1">
    <location>
        <begin position="58"/>
        <end position="68"/>
    </location>
</feature>
<evidence type="ECO:0008006" key="5">
    <source>
        <dbReference type="Google" id="ProtNLM"/>
    </source>
</evidence>
<dbReference type="OrthoDB" id="223445at2"/>
<feature type="transmembrane region" description="Helical" evidence="2">
    <location>
        <begin position="82"/>
        <end position="103"/>
    </location>
</feature>
<keyword evidence="2" id="KW-0812">Transmembrane</keyword>
<comment type="caution">
    <text evidence="3">The sequence shown here is derived from an EMBL/GenBank/DDBJ whole genome shotgun (WGS) entry which is preliminary data.</text>
</comment>
<evidence type="ECO:0000313" key="3">
    <source>
        <dbReference type="EMBL" id="TWT74391.1"/>
    </source>
</evidence>
<keyword evidence="4" id="KW-1185">Reference proteome</keyword>
<dbReference type="RefSeq" id="WP_146390374.1">
    <property type="nucleotide sequence ID" value="NZ_SJPK01000002.1"/>
</dbReference>
<feature type="region of interest" description="Disordered" evidence="1">
    <location>
        <begin position="58"/>
        <end position="78"/>
    </location>
</feature>
<dbReference type="AlphaFoldDB" id="A0A5C5YHN6"/>